<sequence>MSCQYAPACNDFLWCALTQGPHDPLFPGGPMSCQSAPVPYYLFYRIFTVCFDTGAP</sequence>
<name>A0ABN9DC50_9NEOB</name>
<proteinExistence type="predicted"/>
<dbReference type="EMBL" id="CATNWA010014297">
    <property type="protein sequence ID" value="CAI9570160.1"/>
    <property type="molecule type" value="Genomic_DNA"/>
</dbReference>
<dbReference type="Proteomes" id="UP001162483">
    <property type="component" value="Unassembled WGS sequence"/>
</dbReference>
<evidence type="ECO:0000313" key="2">
    <source>
        <dbReference type="Proteomes" id="UP001162483"/>
    </source>
</evidence>
<reference evidence="1" key="1">
    <citation type="submission" date="2023-05" db="EMBL/GenBank/DDBJ databases">
        <authorList>
            <person name="Stuckert A."/>
        </authorList>
    </citation>
    <scope>NUCLEOTIDE SEQUENCE</scope>
</reference>
<evidence type="ECO:0000313" key="1">
    <source>
        <dbReference type="EMBL" id="CAI9570160.1"/>
    </source>
</evidence>
<protein>
    <submittedName>
        <fullName evidence="1">Uncharacterized protein</fullName>
    </submittedName>
</protein>
<accession>A0ABN9DC50</accession>
<keyword evidence="2" id="KW-1185">Reference proteome</keyword>
<gene>
    <name evidence="1" type="ORF">SPARVUS_LOCUS7057714</name>
</gene>
<comment type="caution">
    <text evidence="1">The sequence shown here is derived from an EMBL/GenBank/DDBJ whole genome shotgun (WGS) entry which is preliminary data.</text>
</comment>
<organism evidence="1 2">
    <name type="scientific">Staurois parvus</name>
    <dbReference type="NCBI Taxonomy" id="386267"/>
    <lineage>
        <taxon>Eukaryota</taxon>
        <taxon>Metazoa</taxon>
        <taxon>Chordata</taxon>
        <taxon>Craniata</taxon>
        <taxon>Vertebrata</taxon>
        <taxon>Euteleostomi</taxon>
        <taxon>Amphibia</taxon>
        <taxon>Batrachia</taxon>
        <taxon>Anura</taxon>
        <taxon>Neobatrachia</taxon>
        <taxon>Ranoidea</taxon>
        <taxon>Ranidae</taxon>
        <taxon>Staurois</taxon>
    </lineage>
</organism>